<evidence type="ECO:0000313" key="4">
    <source>
        <dbReference type="Proteomes" id="UP000198942"/>
    </source>
</evidence>
<dbReference type="Proteomes" id="UP000198942">
    <property type="component" value="Unassembled WGS sequence"/>
</dbReference>
<keyword evidence="3" id="KW-0418">Kinase</keyword>
<organism evidence="3 4">
    <name type="scientific">Mucilaginibacter gossypiicola</name>
    <dbReference type="NCBI Taxonomy" id="551995"/>
    <lineage>
        <taxon>Bacteria</taxon>
        <taxon>Pseudomonadati</taxon>
        <taxon>Bacteroidota</taxon>
        <taxon>Sphingobacteriia</taxon>
        <taxon>Sphingobacteriales</taxon>
        <taxon>Sphingobacteriaceae</taxon>
        <taxon>Mucilaginibacter</taxon>
    </lineage>
</organism>
<evidence type="ECO:0000313" key="3">
    <source>
        <dbReference type="EMBL" id="SEN01005.1"/>
    </source>
</evidence>
<dbReference type="AlphaFoldDB" id="A0A1H8D1A6"/>
<evidence type="ECO:0000259" key="2">
    <source>
        <dbReference type="Pfam" id="PF06580"/>
    </source>
</evidence>
<keyword evidence="4" id="KW-1185">Reference proteome</keyword>
<protein>
    <submittedName>
        <fullName evidence="3">Histidine kinase</fullName>
    </submittedName>
</protein>
<feature type="transmembrane region" description="Helical" evidence="1">
    <location>
        <begin position="111"/>
        <end position="133"/>
    </location>
</feature>
<name>A0A1H8D1A6_9SPHI</name>
<dbReference type="PANTHER" id="PTHR34220">
    <property type="entry name" value="SENSOR HISTIDINE KINASE YPDA"/>
    <property type="match status" value="1"/>
</dbReference>
<dbReference type="GO" id="GO:0000155">
    <property type="term" value="F:phosphorelay sensor kinase activity"/>
    <property type="evidence" value="ECO:0007669"/>
    <property type="project" value="InterPro"/>
</dbReference>
<dbReference type="InterPro" id="IPR010559">
    <property type="entry name" value="Sig_transdc_His_kin_internal"/>
</dbReference>
<dbReference type="Gene3D" id="3.30.565.10">
    <property type="entry name" value="Histidine kinase-like ATPase, C-terminal domain"/>
    <property type="match status" value="1"/>
</dbReference>
<dbReference type="PANTHER" id="PTHR34220:SF7">
    <property type="entry name" value="SENSOR HISTIDINE KINASE YPDA"/>
    <property type="match status" value="1"/>
</dbReference>
<keyword evidence="1" id="KW-0472">Membrane</keyword>
<keyword evidence="3" id="KW-0808">Transferase</keyword>
<feature type="transmembrane region" description="Helical" evidence="1">
    <location>
        <begin position="42"/>
        <end position="61"/>
    </location>
</feature>
<feature type="transmembrane region" description="Helical" evidence="1">
    <location>
        <begin position="12"/>
        <end position="30"/>
    </location>
</feature>
<reference evidence="4" key="1">
    <citation type="submission" date="2016-10" db="EMBL/GenBank/DDBJ databases">
        <authorList>
            <person name="Varghese N."/>
            <person name="Submissions S."/>
        </authorList>
    </citation>
    <scope>NUCLEOTIDE SEQUENCE [LARGE SCALE GENOMIC DNA]</scope>
    <source>
        <strain evidence="4">Gh-48</strain>
    </source>
</reference>
<dbReference type="GO" id="GO:0016020">
    <property type="term" value="C:membrane"/>
    <property type="evidence" value="ECO:0007669"/>
    <property type="project" value="InterPro"/>
</dbReference>
<dbReference type="InterPro" id="IPR036890">
    <property type="entry name" value="HATPase_C_sf"/>
</dbReference>
<dbReference type="OrthoDB" id="9792992at2"/>
<evidence type="ECO:0000256" key="1">
    <source>
        <dbReference type="SAM" id="Phobius"/>
    </source>
</evidence>
<feature type="transmembrane region" description="Helical" evidence="1">
    <location>
        <begin position="73"/>
        <end position="99"/>
    </location>
</feature>
<keyword evidence="1" id="KW-0812">Transmembrane</keyword>
<sequence length="347" mass="41134">MVLILKKGLTWKLQLLVWIIIFISSFISNLQYDSVAESLSDAAMLVFFYPIILYTNAYILLPRFYYQHKIFKYVCWVFVLLLTTIIIRVIAVNAVFNAFFAVKRVPLSVNLFIYTSFSFIVIFIFSIIFRLAIDYYQLNARHAEIKIEQVQTELQMLKHQVQPHFLFNTLNNIYYIIQNEAPQSAVLIARLSSIIRYFIEESRKEKVFLIDEITLLKSYMELESIRLRYAMQIDFTVIGEIEDVLIPPLLLLPMTENIFKHGIDRRREDNMAQINLTVNDGNLYFSTRNKIHRILGEKESTQTGIQNLRKRLTLYYGDNYDLNFKSENDIFLVELMIPIYENQLHYY</sequence>
<gene>
    <name evidence="3" type="ORF">SAMN05192574_102165</name>
</gene>
<keyword evidence="1" id="KW-1133">Transmembrane helix</keyword>
<dbReference type="STRING" id="551995.SAMN05192574_102165"/>
<accession>A0A1H8D1A6</accession>
<dbReference type="InterPro" id="IPR050640">
    <property type="entry name" value="Bact_2-comp_sensor_kinase"/>
</dbReference>
<feature type="domain" description="Signal transduction histidine kinase internal region" evidence="2">
    <location>
        <begin position="152"/>
        <end position="228"/>
    </location>
</feature>
<proteinExistence type="predicted"/>
<dbReference type="EMBL" id="FOCL01000002">
    <property type="protein sequence ID" value="SEN01005.1"/>
    <property type="molecule type" value="Genomic_DNA"/>
</dbReference>
<dbReference type="Pfam" id="PF06580">
    <property type="entry name" value="His_kinase"/>
    <property type="match status" value="1"/>
</dbReference>